<keyword evidence="5" id="KW-1278">Translocase</keyword>
<dbReference type="EC" id="7.2.2.21" evidence="8"/>
<gene>
    <name evidence="12" type="primary">copA_1</name>
    <name evidence="12" type="ORF">IBLFYP30_00957</name>
</gene>
<dbReference type="Pfam" id="PF00122">
    <property type="entry name" value="E1-E2_ATPase"/>
    <property type="match status" value="1"/>
</dbReference>
<evidence type="ECO:0000256" key="8">
    <source>
        <dbReference type="ARBA" id="ARBA00039103"/>
    </source>
</evidence>
<evidence type="ECO:0000313" key="12">
    <source>
        <dbReference type="EMBL" id="VYT70325.1"/>
    </source>
</evidence>
<dbReference type="SFLD" id="SFLDG00002">
    <property type="entry name" value="C1.7:_P-type_atpase_like"/>
    <property type="match status" value="1"/>
</dbReference>
<dbReference type="Gene3D" id="3.40.1110.10">
    <property type="entry name" value="Calcium-transporting ATPase, cytoplasmic domain N"/>
    <property type="match status" value="1"/>
</dbReference>
<dbReference type="EMBL" id="CACRUE010000006">
    <property type="protein sequence ID" value="VYT70325.1"/>
    <property type="molecule type" value="Genomic_DNA"/>
</dbReference>
<comment type="subcellular location">
    <subcellularLocation>
        <location evidence="10">Cell membrane</location>
    </subcellularLocation>
    <subcellularLocation>
        <location evidence="1">Membrane</location>
        <topology evidence="1">Multi-pass membrane protein</topology>
    </subcellularLocation>
</comment>
<keyword evidence="10" id="KW-0479">Metal-binding</keyword>
<evidence type="ECO:0000256" key="3">
    <source>
        <dbReference type="ARBA" id="ARBA00022539"/>
    </source>
</evidence>
<dbReference type="InterPro" id="IPR059000">
    <property type="entry name" value="ATPase_P-type_domA"/>
</dbReference>
<accession>A0A6N2YTS4</accession>
<dbReference type="RefSeq" id="WP_024037226.1">
    <property type="nucleotide sequence ID" value="NZ_CACRUE010000006.1"/>
</dbReference>
<reference evidence="12" key="1">
    <citation type="submission" date="2019-11" db="EMBL/GenBank/DDBJ databases">
        <authorList>
            <person name="Feng L."/>
        </authorList>
    </citation>
    <scope>NUCLEOTIDE SEQUENCE</scope>
    <source>
        <strain evidence="12">IbartlettiiLFYP30</strain>
    </source>
</reference>
<dbReference type="InterPro" id="IPR036412">
    <property type="entry name" value="HAD-like_sf"/>
</dbReference>
<dbReference type="GO" id="GO:0016887">
    <property type="term" value="F:ATP hydrolysis activity"/>
    <property type="evidence" value="ECO:0007669"/>
    <property type="project" value="InterPro"/>
</dbReference>
<dbReference type="Gene3D" id="2.70.150.10">
    <property type="entry name" value="Calcium-transporting ATPase, cytoplasmic transduction domain A"/>
    <property type="match status" value="1"/>
</dbReference>
<evidence type="ECO:0000256" key="10">
    <source>
        <dbReference type="RuleBase" id="RU362081"/>
    </source>
</evidence>
<keyword evidence="10" id="KW-0067">ATP-binding</keyword>
<dbReference type="InterPro" id="IPR027256">
    <property type="entry name" value="P-typ_ATPase_IB"/>
</dbReference>
<dbReference type="SFLD" id="SFLDF00027">
    <property type="entry name" value="p-type_atpase"/>
    <property type="match status" value="1"/>
</dbReference>
<dbReference type="InterPro" id="IPR023299">
    <property type="entry name" value="ATPase_P-typ_cyto_dom_N"/>
</dbReference>
<dbReference type="InterPro" id="IPR008250">
    <property type="entry name" value="ATPase_P-typ_transduc_dom_A_sf"/>
</dbReference>
<keyword evidence="4 10" id="KW-0812">Transmembrane</keyword>
<proteinExistence type="inferred from homology"/>
<keyword evidence="10" id="KW-1003">Cell membrane</keyword>
<dbReference type="PANTHER" id="PTHR48085:SF5">
    <property type="entry name" value="CADMIUM_ZINC-TRANSPORTING ATPASE HMA4-RELATED"/>
    <property type="match status" value="1"/>
</dbReference>
<dbReference type="GO" id="GO:0046872">
    <property type="term" value="F:metal ion binding"/>
    <property type="evidence" value="ECO:0007669"/>
    <property type="project" value="UniProtKB-KW"/>
</dbReference>
<dbReference type="SUPFAM" id="SSF56784">
    <property type="entry name" value="HAD-like"/>
    <property type="match status" value="1"/>
</dbReference>
<dbReference type="PRINTS" id="PR00119">
    <property type="entry name" value="CATATPASE"/>
</dbReference>
<dbReference type="InterPro" id="IPR023214">
    <property type="entry name" value="HAD_sf"/>
</dbReference>
<dbReference type="GO" id="GO:0005886">
    <property type="term" value="C:plasma membrane"/>
    <property type="evidence" value="ECO:0007669"/>
    <property type="project" value="UniProtKB-SubCell"/>
</dbReference>
<dbReference type="GO" id="GO:0008551">
    <property type="term" value="F:P-type cadmium transporter activity"/>
    <property type="evidence" value="ECO:0007669"/>
    <property type="project" value="UniProtKB-EC"/>
</dbReference>
<organism evidence="12">
    <name type="scientific">Intestinibacter bartlettii</name>
    <dbReference type="NCBI Taxonomy" id="261299"/>
    <lineage>
        <taxon>Bacteria</taxon>
        <taxon>Bacillati</taxon>
        <taxon>Bacillota</taxon>
        <taxon>Clostridia</taxon>
        <taxon>Peptostreptococcales</taxon>
        <taxon>Peptostreptococcaceae</taxon>
        <taxon>Intestinibacter</taxon>
    </lineage>
</organism>
<feature type="transmembrane region" description="Helical" evidence="10">
    <location>
        <begin position="678"/>
        <end position="697"/>
    </location>
</feature>
<comment type="caution">
    <text evidence="10">Lacks conserved residue(s) required for the propagation of feature annotation.</text>
</comment>
<dbReference type="NCBIfam" id="TIGR01525">
    <property type="entry name" value="ATPase-IB_hvy"/>
    <property type="match status" value="1"/>
</dbReference>
<dbReference type="InterPro" id="IPR018303">
    <property type="entry name" value="ATPase_P-typ_P_site"/>
</dbReference>
<dbReference type="PROSITE" id="PS00154">
    <property type="entry name" value="ATPASE_E1_E2"/>
    <property type="match status" value="1"/>
</dbReference>
<dbReference type="Pfam" id="PF00702">
    <property type="entry name" value="Hydrolase"/>
    <property type="match status" value="1"/>
</dbReference>
<dbReference type="SUPFAM" id="SSF81653">
    <property type="entry name" value="Calcium ATPase, transduction domain A"/>
    <property type="match status" value="1"/>
</dbReference>
<dbReference type="PROSITE" id="PS01229">
    <property type="entry name" value="COF_2"/>
    <property type="match status" value="1"/>
</dbReference>
<dbReference type="InterPro" id="IPR051014">
    <property type="entry name" value="Cation_Transport_ATPase_IB"/>
</dbReference>
<dbReference type="PANTHER" id="PTHR48085">
    <property type="entry name" value="CADMIUM/ZINC-TRANSPORTING ATPASE HMA2-RELATED"/>
    <property type="match status" value="1"/>
</dbReference>
<evidence type="ECO:0000256" key="2">
    <source>
        <dbReference type="ARBA" id="ARBA00006024"/>
    </source>
</evidence>
<comment type="similarity">
    <text evidence="2 10">Belongs to the cation transport ATPase (P-type) (TC 3.A.3) family. Type IB subfamily.</text>
</comment>
<keyword evidence="10" id="KW-0547">Nucleotide-binding</keyword>
<protein>
    <recommendedName>
        <fullName evidence="8">Cd(2+)-exporting ATPase</fullName>
        <ecNumber evidence="8">7.2.2.21</ecNumber>
    </recommendedName>
</protein>
<sequence length="729" mass="80016">MFGQKKDLFELNIVHSLPGRIRLNCKAIEYLNEFNEQILQDIIDLGFVKKVTINNITKNILIVFDKTRIDEADLKNLVSDVLNKYYLYAYKQHRELEASNIIEREREEDVKDIGKRLVLNAGLIGYSIIKKTNYADIFPVYKRFLNPCSLGALYLTKSLFKDGIGGMIKHKRPNADTLTISSIVSSILLGNSSSALTIILLSDIAEFMTSYTMKKTRDSIKHMIDLNEEFVWKQDENGSVKRISVEDAKVGDKIVVHTGEKICVDGKIISGEAIVDESAVTGEYVPHIKKIGSEVYSGTLVKNGNIVIDTQRAGDDTVVSRIINLVEDAACNKARVQDYADKFSNYLIPFNFFLAGATYLATKSPTRALNMMVIDYSCGIKLSTATAFSATINNAVKNGILIKGGNYIEALAEADTLILDKTGTLTEGKPEVLDIVTKDGIKSRELLEIAAAAEETSAHPMASAILSKVRSEGIKIPMHGEIITHIAKGVETNIDSDIIRVGNKTFLKENNIEITLEDEAFNLKKKGQSIIYVARNEELLGVIGIQDKMRENMKKSLNNVRYQGVDEILLLTGDLEDQASIVASKVGVDGYEAELLPEDKAKTILKLQSKNSKVIMVGDGINDAPALAYADVGVSLGGGCTDAAIETSDVVIQTDDPMALPAVMNLSKKTMKVVKENFGLVIGINTLGLVFSAAGVLPVFWGAVLHNSSTIFVVSNSIRLLFSKIENKR</sequence>
<dbReference type="NCBIfam" id="TIGR01494">
    <property type="entry name" value="ATPase_P-type"/>
    <property type="match status" value="1"/>
</dbReference>
<keyword evidence="6 10" id="KW-1133">Transmembrane helix</keyword>
<keyword evidence="12" id="KW-0378">Hydrolase</keyword>
<name>A0A6N2YTS4_9FIRM</name>
<comment type="catalytic activity">
    <reaction evidence="9">
        <text>Cd(2+)(in) + ATP + H2O = Cd(2+)(out) + ADP + phosphate + H(+)</text>
        <dbReference type="Rhea" id="RHEA:12132"/>
        <dbReference type="ChEBI" id="CHEBI:15377"/>
        <dbReference type="ChEBI" id="CHEBI:15378"/>
        <dbReference type="ChEBI" id="CHEBI:30616"/>
        <dbReference type="ChEBI" id="CHEBI:43474"/>
        <dbReference type="ChEBI" id="CHEBI:48775"/>
        <dbReference type="ChEBI" id="CHEBI:456216"/>
        <dbReference type="EC" id="7.2.2.21"/>
    </reaction>
</comment>
<dbReference type="SFLD" id="SFLDS00003">
    <property type="entry name" value="Haloacid_Dehalogenase"/>
    <property type="match status" value="1"/>
</dbReference>
<dbReference type="InterPro" id="IPR044492">
    <property type="entry name" value="P_typ_ATPase_HD_dom"/>
</dbReference>
<evidence type="ECO:0000256" key="6">
    <source>
        <dbReference type="ARBA" id="ARBA00022989"/>
    </source>
</evidence>
<dbReference type="GO" id="GO:0005524">
    <property type="term" value="F:ATP binding"/>
    <property type="evidence" value="ECO:0007669"/>
    <property type="project" value="UniProtKB-UniRule"/>
</dbReference>
<evidence type="ECO:0000256" key="5">
    <source>
        <dbReference type="ARBA" id="ARBA00022967"/>
    </source>
</evidence>
<evidence type="ECO:0000256" key="1">
    <source>
        <dbReference type="ARBA" id="ARBA00004141"/>
    </source>
</evidence>
<feature type="domain" description="P-type ATPase A" evidence="11">
    <location>
        <begin position="231"/>
        <end position="327"/>
    </location>
</feature>
<keyword evidence="7 10" id="KW-0472">Membrane</keyword>
<evidence type="ECO:0000256" key="7">
    <source>
        <dbReference type="ARBA" id="ARBA00023136"/>
    </source>
</evidence>
<evidence type="ECO:0000259" key="11">
    <source>
        <dbReference type="Pfam" id="PF00122"/>
    </source>
</evidence>
<dbReference type="Gene3D" id="3.40.50.1000">
    <property type="entry name" value="HAD superfamily/HAD-like"/>
    <property type="match status" value="1"/>
</dbReference>
<evidence type="ECO:0000256" key="4">
    <source>
        <dbReference type="ARBA" id="ARBA00022692"/>
    </source>
</evidence>
<dbReference type="AlphaFoldDB" id="A0A6N2YTS4"/>
<dbReference type="InterPro" id="IPR001757">
    <property type="entry name" value="P_typ_ATPase"/>
</dbReference>
<keyword evidence="3" id="KW-0104">Cadmium</keyword>
<dbReference type="Pfam" id="PF19991">
    <property type="entry name" value="HMA_2"/>
    <property type="match status" value="1"/>
</dbReference>
<evidence type="ECO:0000256" key="9">
    <source>
        <dbReference type="ARBA" id="ARBA00049338"/>
    </source>
</evidence>